<accession>A0A086A8W2</accession>
<sequence length="164" mass="18928">MNTELILTAEVQAIVDAIKNTGKSWHEIALPDHPVYPQFARKLVVTGFNTPDMEGDEDRIYVNVRQYLILREGNKIHKRLKMPDWMIHEGNVEEIMGENGVLKGILRTTNDAGEVVEEKEEVLKAQSVQYIRFLLKTKSVHVIDIFSKFMGMYIPLFDKEINEI</sequence>
<protein>
    <submittedName>
        <fullName evidence="1">Uncharacterized protein</fullName>
    </submittedName>
</protein>
<dbReference type="AlphaFoldDB" id="A0A086A8W2"/>
<dbReference type="EMBL" id="JPRH01000003">
    <property type="protein sequence ID" value="KFF13126.1"/>
    <property type="molecule type" value="Genomic_DNA"/>
</dbReference>
<evidence type="ECO:0000313" key="2">
    <source>
        <dbReference type="Proteomes" id="UP000028705"/>
    </source>
</evidence>
<gene>
    <name evidence="1" type="ORF">IW15_10210</name>
</gene>
<comment type="caution">
    <text evidence="1">The sequence shown here is derived from an EMBL/GenBank/DDBJ whole genome shotgun (WGS) entry which is preliminary data.</text>
</comment>
<dbReference type="eggNOG" id="ENOG50313Z1">
    <property type="taxonomic scope" value="Bacteria"/>
</dbReference>
<dbReference type="OrthoDB" id="1253086at2"/>
<proteinExistence type="predicted"/>
<dbReference type="STRING" id="445961.IW15_10210"/>
<reference evidence="1 2" key="1">
    <citation type="submission" date="2014-07" db="EMBL/GenBank/DDBJ databases">
        <title>Genome of Chryseobacterium soli DSM 19298.</title>
        <authorList>
            <person name="Stropko S.J."/>
            <person name="Pipes S.E."/>
            <person name="Newman J."/>
        </authorList>
    </citation>
    <scope>NUCLEOTIDE SEQUENCE [LARGE SCALE GENOMIC DNA]</scope>
    <source>
        <strain evidence="1 2">DSM 19298</strain>
    </source>
</reference>
<keyword evidence="2" id="KW-1185">Reference proteome</keyword>
<name>A0A086A8W2_9FLAO</name>
<evidence type="ECO:0000313" key="1">
    <source>
        <dbReference type="EMBL" id="KFF13126.1"/>
    </source>
</evidence>
<dbReference type="Proteomes" id="UP000028705">
    <property type="component" value="Unassembled WGS sequence"/>
</dbReference>
<organism evidence="1 2">
    <name type="scientific">Chryseobacterium soli</name>
    <dbReference type="NCBI Taxonomy" id="445961"/>
    <lineage>
        <taxon>Bacteria</taxon>
        <taxon>Pseudomonadati</taxon>
        <taxon>Bacteroidota</taxon>
        <taxon>Flavobacteriia</taxon>
        <taxon>Flavobacteriales</taxon>
        <taxon>Weeksellaceae</taxon>
        <taxon>Chryseobacterium group</taxon>
        <taxon>Chryseobacterium</taxon>
    </lineage>
</organism>
<dbReference type="RefSeq" id="WP_034710913.1">
    <property type="nucleotide sequence ID" value="NZ_JPRH01000003.1"/>
</dbReference>